<evidence type="ECO:0000256" key="2">
    <source>
        <dbReference type="SAM" id="Phobius"/>
    </source>
</evidence>
<feature type="transmembrane region" description="Helical" evidence="2">
    <location>
        <begin position="117"/>
        <end position="140"/>
    </location>
</feature>
<dbReference type="Gene3D" id="1.10.287.1060">
    <property type="entry name" value="ESAT-6-like"/>
    <property type="match status" value="1"/>
</dbReference>
<feature type="compositionally biased region" description="Basic and acidic residues" evidence="1">
    <location>
        <begin position="208"/>
        <end position="219"/>
    </location>
</feature>
<feature type="region of interest" description="Disordered" evidence="1">
    <location>
        <begin position="187"/>
        <end position="219"/>
    </location>
</feature>
<keyword evidence="2" id="KW-1133">Transmembrane helix</keyword>
<evidence type="ECO:0000313" key="7">
    <source>
        <dbReference type="Proteomes" id="UP000070598"/>
    </source>
</evidence>
<dbReference type="SUPFAM" id="SSF140453">
    <property type="entry name" value="EsxAB dimer-like"/>
    <property type="match status" value="1"/>
</dbReference>
<dbReference type="EMBL" id="JYIK01000918">
    <property type="protein sequence ID" value="KWX08928.1"/>
    <property type="molecule type" value="Genomic_DNA"/>
</dbReference>
<dbReference type="Proteomes" id="UP000070598">
    <property type="component" value="Unassembled WGS sequence"/>
</dbReference>
<proteinExistence type="predicted"/>
<accession>A0A132MUX1</accession>
<dbReference type="EMBL" id="JYIJ01000018">
    <property type="protein sequence ID" value="KWX00284.1"/>
    <property type="molecule type" value="Genomic_DNA"/>
</dbReference>
<name>A0A132MUX1_9ACTN</name>
<evidence type="ECO:0000313" key="5">
    <source>
        <dbReference type="EMBL" id="KWX08928.1"/>
    </source>
</evidence>
<feature type="transmembrane region" description="Helical" evidence="2">
    <location>
        <begin position="152"/>
        <end position="177"/>
    </location>
</feature>
<evidence type="ECO:0000256" key="1">
    <source>
        <dbReference type="SAM" id="MobiDB-lite"/>
    </source>
</evidence>
<dbReference type="Proteomes" id="UP000070659">
    <property type="component" value="Unassembled WGS sequence"/>
</dbReference>
<dbReference type="Proteomes" id="UP000070188">
    <property type="component" value="Unassembled WGS sequence"/>
</dbReference>
<evidence type="ECO:0000313" key="3">
    <source>
        <dbReference type="EMBL" id="KWX00284.1"/>
    </source>
</evidence>
<dbReference type="OrthoDB" id="316630at2"/>
<evidence type="ECO:0000313" key="8">
    <source>
        <dbReference type="Proteomes" id="UP000070659"/>
    </source>
</evidence>
<reference evidence="4" key="4">
    <citation type="submission" date="2015-04" db="EMBL/GenBank/DDBJ databases">
        <title>Physiological reanalysis, assessment of diazotrophy, and genome sequences of multiple isolates of Streptomyces thermoautotrophicus.</title>
        <authorList>
            <person name="MacKellar D.C."/>
            <person name="Lieber L."/>
            <person name="Norman J."/>
            <person name="Bolger A."/>
            <person name="Tobin C."/>
            <person name="Murray J.W."/>
            <person name="Woodward J."/>
            <person name="Friesen M."/>
            <person name="Prell J."/>
        </authorList>
    </citation>
    <scope>NUCLEOTIDE SEQUENCE [LARGE SCALE GENOMIC DNA]</scope>
    <source>
        <strain evidence="4">H1</strain>
    </source>
</reference>
<reference evidence="7" key="2">
    <citation type="submission" date="2015-02" db="EMBL/GenBank/DDBJ databases">
        <title>Physiological reanalysis, assessment of diazotrophy, and genome sequences of multiple isolates of Streptomyces thermoautotrophicus.</title>
        <authorList>
            <person name="MacKellar D.C."/>
            <person name="Lieber L."/>
            <person name="Norman J."/>
            <person name="Bolger A."/>
            <person name="Tobin C."/>
            <person name="Murray J.W."/>
            <person name="Friesen M."/>
            <person name="Prell J."/>
        </authorList>
    </citation>
    <scope>NUCLEOTIDE SEQUENCE [LARGE SCALE GENOMIC DNA]</scope>
    <source>
        <strain evidence="7">UBT1</strain>
    </source>
</reference>
<reference evidence="6" key="3">
    <citation type="submission" date="2015-04" db="EMBL/GenBank/DDBJ databases">
        <title>Physiological reanalysis, assessment of diazotrophy, and genome sequences of multiple isolates of Streptomyces thermoautotrophicus.</title>
        <authorList>
            <person name="MacKellar D.C."/>
            <person name="Lieber L."/>
            <person name="Norman J."/>
            <person name="Bolger A."/>
            <person name="Tobin C."/>
            <person name="Murray J.W."/>
            <person name="Chang R."/>
            <person name="Ford T."/>
            <person name="Nguyen P.Q."/>
            <person name="Woodward J."/>
            <person name="Permingeat H."/>
            <person name="Joshi N.S."/>
            <person name="Silver P.A."/>
            <person name="Usadel B."/>
            <person name="Rutherford A.W."/>
            <person name="Friesen M."/>
            <person name="Prell J."/>
        </authorList>
    </citation>
    <scope>NUCLEOTIDE SEQUENCE [LARGE SCALE GENOMIC DNA]</scope>
    <source>
        <strain evidence="6">H1</strain>
    </source>
</reference>
<dbReference type="RefSeq" id="WP_066888260.1">
    <property type="nucleotide sequence ID" value="NZ_JYIJ01000018.1"/>
</dbReference>
<keyword evidence="2" id="KW-0472">Membrane</keyword>
<reference evidence="3 8" key="1">
    <citation type="submission" date="2015-02" db="EMBL/GenBank/DDBJ databases">
        <title>Physiological reanalysis, assessment of diazotrophy, and genome sequences of multiple isolates of Streptomyces thermoautotrophicus.</title>
        <authorList>
            <person name="MacKellar D.C."/>
            <person name="Lieber L."/>
            <person name="Norman J."/>
            <person name="Bolger A."/>
            <person name="Tobin C."/>
            <person name="Murray J.W."/>
            <person name="Prell J."/>
        </authorList>
    </citation>
    <scope>NUCLEOTIDE SEQUENCE [LARGE SCALE GENOMIC DNA]</scope>
    <source>
        <strain evidence="3 8">UBT1</strain>
    </source>
</reference>
<dbReference type="STRING" id="1469144.LI90_2683"/>
<dbReference type="AlphaFoldDB" id="A0A132MUX1"/>
<dbReference type="PATRIC" id="fig|1469144.10.peg.2904"/>
<dbReference type="EMBL" id="LAXD01000001">
    <property type="protein sequence ID" value="KWX01651.1"/>
    <property type="molecule type" value="Genomic_DNA"/>
</dbReference>
<dbReference type="InterPro" id="IPR036689">
    <property type="entry name" value="ESAT-6-like_sf"/>
</dbReference>
<keyword evidence="6" id="KW-1185">Reference proteome</keyword>
<comment type="caution">
    <text evidence="4">The sequence shown here is derived from an EMBL/GenBank/DDBJ whole genome shotgun (WGS) entry which is preliminary data.</text>
</comment>
<evidence type="ECO:0008006" key="9">
    <source>
        <dbReference type="Google" id="ProtNLM"/>
    </source>
</evidence>
<gene>
    <name evidence="4" type="ORF">LI90_2683</name>
    <name evidence="3" type="ORF">TH66_15695</name>
    <name evidence="5" type="ORF">TR74_12635</name>
</gene>
<protein>
    <recommendedName>
        <fullName evidence="9">WXG100 family type VII secretion target</fullName>
    </recommendedName>
</protein>
<keyword evidence="2" id="KW-0812">Transmembrane</keyword>
<organism evidence="4 6">
    <name type="scientific">Carbonactinospora thermoautotrophica</name>
    <dbReference type="NCBI Taxonomy" id="1469144"/>
    <lineage>
        <taxon>Bacteria</taxon>
        <taxon>Bacillati</taxon>
        <taxon>Actinomycetota</taxon>
        <taxon>Actinomycetes</taxon>
        <taxon>Kitasatosporales</taxon>
        <taxon>Carbonactinosporaceae</taxon>
        <taxon>Carbonactinospora</taxon>
    </lineage>
</organism>
<sequence>MSEAIPFPRREYDLIVHWGNRLGVDLGPWLSILEEFFGNPFRLDDVADVWAGPVKQSILAASNILDDDAGRIESKWEGDASEAFKSYVTEVSNGLKAVDSAIDKIAEALRSLRNGIIAFDASIGFTLVSAAIAVSVGVAALGPSCGLSSLEIAGAVGGAVAAIGTAVGLFAAFVSAVEDSLDKLQDMDNDLGDLEKGQLPQPPAELGNPKEWEPKQGDD</sequence>
<evidence type="ECO:0000313" key="4">
    <source>
        <dbReference type="EMBL" id="KWX01651.1"/>
    </source>
</evidence>
<evidence type="ECO:0000313" key="6">
    <source>
        <dbReference type="Proteomes" id="UP000070188"/>
    </source>
</evidence>